<dbReference type="Proteomes" id="UP000830401">
    <property type="component" value="Plasmid unnamed3"/>
</dbReference>
<evidence type="ECO:0000313" key="2">
    <source>
        <dbReference type="EMBL" id="UOQ69054.1"/>
    </source>
</evidence>
<feature type="region of interest" description="Disordered" evidence="1">
    <location>
        <begin position="18"/>
        <end position="39"/>
    </location>
</feature>
<accession>A0ABY4GFD6</accession>
<reference evidence="2" key="1">
    <citation type="submission" date="2022-04" db="EMBL/GenBank/DDBJ databases">
        <title>Hymenobacter sp. isolated from the air.</title>
        <authorList>
            <person name="Won M."/>
            <person name="Lee C.-M."/>
            <person name="Woen H.-Y."/>
            <person name="Kwon S.-W."/>
        </authorList>
    </citation>
    <scope>NUCLEOTIDE SEQUENCE</scope>
    <source>
        <strain evidence="2">5420S-77</strain>
        <plasmid evidence="2">unnamed3</plasmid>
    </source>
</reference>
<dbReference type="RefSeq" id="WP_245126806.1">
    <property type="nucleotide sequence ID" value="NZ_CP095064.1"/>
</dbReference>
<protein>
    <submittedName>
        <fullName evidence="2">Uncharacterized protein</fullName>
    </submittedName>
</protein>
<keyword evidence="3" id="KW-1185">Reference proteome</keyword>
<evidence type="ECO:0000313" key="3">
    <source>
        <dbReference type="Proteomes" id="UP000830401"/>
    </source>
</evidence>
<proteinExistence type="predicted"/>
<dbReference type="EMBL" id="CP095064">
    <property type="protein sequence ID" value="UOQ69054.1"/>
    <property type="molecule type" value="Genomic_DNA"/>
</dbReference>
<name>A0ABY4GFD6_9BACT</name>
<sequence>MKTSSAYVASPSMCIPPSRLGASPAPGAGVGRTDDLQGCGEKHLKPVISMAATTASDRRPARGRMTPRSLFAWPTRTIGGLPAGWLPNT</sequence>
<evidence type="ECO:0000256" key="1">
    <source>
        <dbReference type="SAM" id="MobiDB-lite"/>
    </source>
</evidence>
<gene>
    <name evidence="2" type="ORF">MUN86_26490</name>
</gene>
<organism evidence="2 3">
    <name type="scientific">Hymenobacter volaticus</name>
    <dbReference type="NCBI Taxonomy" id="2932254"/>
    <lineage>
        <taxon>Bacteria</taxon>
        <taxon>Pseudomonadati</taxon>
        <taxon>Bacteroidota</taxon>
        <taxon>Cytophagia</taxon>
        <taxon>Cytophagales</taxon>
        <taxon>Hymenobacteraceae</taxon>
        <taxon>Hymenobacter</taxon>
    </lineage>
</organism>
<keyword evidence="2" id="KW-0614">Plasmid</keyword>
<geneLocation type="plasmid" evidence="2 3">
    <name>unnamed3</name>
</geneLocation>